<protein>
    <submittedName>
        <fullName evidence="2">Uu.00g134180.m01.CDS01</fullName>
    </submittedName>
</protein>
<evidence type="ECO:0000313" key="3">
    <source>
        <dbReference type="Proteomes" id="UP001295740"/>
    </source>
</evidence>
<evidence type="ECO:0000256" key="1">
    <source>
        <dbReference type="SAM" id="MobiDB-lite"/>
    </source>
</evidence>
<dbReference type="EMBL" id="CAUWAG010000011">
    <property type="protein sequence ID" value="CAJ2508392.1"/>
    <property type="molecule type" value="Genomic_DNA"/>
</dbReference>
<keyword evidence="3" id="KW-1185">Reference proteome</keyword>
<sequence>MAEKQAKKLEDWLNEEVKDDKWQSLMGVATEQKTVASEGRFRLDLQKPPPAEDPYNNLQVQLNHPETGKRAKSKSKSKSQSDALSKYYQPPDSVALVHVNKDWARSADLATFKNTLIQALLQSFRGSMALAELNRGGGKPPVKKFWIDEEGLVKGMYPDV</sequence>
<evidence type="ECO:0000313" key="2">
    <source>
        <dbReference type="EMBL" id="CAJ2508392.1"/>
    </source>
</evidence>
<dbReference type="AlphaFoldDB" id="A0AAI8VPJ9"/>
<dbReference type="Proteomes" id="UP001295740">
    <property type="component" value="Unassembled WGS sequence"/>
</dbReference>
<name>A0AAI8VPJ9_9PEZI</name>
<comment type="caution">
    <text evidence="2">The sequence shown here is derived from an EMBL/GenBank/DDBJ whole genome shotgun (WGS) entry which is preliminary data.</text>
</comment>
<accession>A0AAI8VPJ9</accession>
<feature type="region of interest" description="Disordered" evidence="1">
    <location>
        <begin position="39"/>
        <end position="86"/>
    </location>
</feature>
<proteinExistence type="predicted"/>
<reference evidence="2" key="1">
    <citation type="submission" date="2023-10" db="EMBL/GenBank/DDBJ databases">
        <authorList>
            <person name="Hackl T."/>
        </authorList>
    </citation>
    <scope>NUCLEOTIDE SEQUENCE</scope>
</reference>
<organism evidence="2 3">
    <name type="scientific">Anthostomella pinea</name>
    <dbReference type="NCBI Taxonomy" id="933095"/>
    <lineage>
        <taxon>Eukaryota</taxon>
        <taxon>Fungi</taxon>
        <taxon>Dikarya</taxon>
        <taxon>Ascomycota</taxon>
        <taxon>Pezizomycotina</taxon>
        <taxon>Sordariomycetes</taxon>
        <taxon>Xylariomycetidae</taxon>
        <taxon>Xylariales</taxon>
        <taxon>Xylariaceae</taxon>
        <taxon>Anthostomella</taxon>
    </lineage>
</organism>
<gene>
    <name evidence="2" type="ORF">KHLLAP_LOCUS8860</name>
</gene>